<gene>
    <name evidence="1" type="ORF">DOTSEDRAFT_90531</name>
</gene>
<keyword evidence="2" id="KW-1185">Reference proteome</keyword>
<protein>
    <submittedName>
        <fullName evidence="1">Uncharacterized protein</fullName>
    </submittedName>
</protein>
<sequence length="168" mass="19774">MTGKHDQAVYPSAELNPLLFTKSDYLFDDHIVPSHVEEAFEIFRFRGRAPWMDHPQGSWRKMFASQPPLEEFWYHWCFGDDLNYDEVTQDTPVTLADFERRFASPDHIDVDEYYAHYTSHFFSTSIGSILFSAPSERKTWRIIERDGERFVQLAEGSPEMPAVRPCWT</sequence>
<organism evidence="1 2">
    <name type="scientific">Dothistroma septosporum (strain NZE10 / CBS 128990)</name>
    <name type="common">Red band needle blight fungus</name>
    <name type="synonym">Mycosphaerella pini</name>
    <dbReference type="NCBI Taxonomy" id="675120"/>
    <lineage>
        <taxon>Eukaryota</taxon>
        <taxon>Fungi</taxon>
        <taxon>Dikarya</taxon>
        <taxon>Ascomycota</taxon>
        <taxon>Pezizomycotina</taxon>
        <taxon>Dothideomycetes</taxon>
        <taxon>Dothideomycetidae</taxon>
        <taxon>Mycosphaerellales</taxon>
        <taxon>Mycosphaerellaceae</taxon>
        <taxon>Dothistroma</taxon>
    </lineage>
</organism>
<evidence type="ECO:0000313" key="2">
    <source>
        <dbReference type="Proteomes" id="UP000016933"/>
    </source>
</evidence>
<dbReference type="HOGENOM" id="CLU_1586442_0_0_1"/>
<dbReference type="EMBL" id="KB446542">
    <property type="protein sequence ID" value="EME41771.1"/>
    <property type="molecule type" value="Genomic_DNA"/>
</dbReference>
<dbReference type="AlphaFoldDB" id="N1PKF9"/>
<reference evidence="2" key="1">
    <citation type="journal article" date="2012" name="PLoS Genet.">
        <title>The genomes of the fungal plant pathogens Cladosporium fulvum and Dothistroma septosporum reveal adaptation to different hosts and lifestyles but also signatures of common ancestry.</title>
        <authorList>
            <person name="de Wit P.J.G.M."/>
            <person name="van der Burgt A."/>
            <person name="Oekmen B."/>
            <person name="Stergiopoulos I."/>
            <person name="Abd-Elsalam K.A."/>
            <person name="Aerts A.L."/>
            <person name="Bahkali A.H."/>
            <person name="Beenen H.G."/>
            <person name="Chettri P."/>
            <person name="Cox M.P."/>
            <person name="Datema E."/>
            <person name="de Vries R.P."/>
            <person name="Dhillon B."/>
            <person name="Ganley A.R."/>
            <person name="Griffiths S.A."/>
            <person name="Guo Y."/>
            <person name="Hamelin R.C."/>
            <person name="Henrissat B."/>
            <person name="Kabir M.S."/>
            <person name="Jashni M.K."/>
            <person name="Kema G."/>
            <person name="Klaubauf S."/>
            <person name="Lapidus A."/>
            <person name="Levasseur A."/>
            <person name="Lindquist E."/>
            <person name="Mehrabi R."/>
            <person name="Ohm R.A."/>
            <person name="Owen T.J."/>
            <person name="Salamov A."/>
            <person name="Schwelm A."/>
            <person name="Schijlen E."/>
            <person name="Sun H."/>
            <person name="van den Burg H.A."/>
            <person name="van Ham R.C.H.J."/>
            <person name="Zhang S."/>
            <person name="Goodwin S.B."/>
            <person name="Grigoriev I.V."/>
            <person name="Collemare J."/>
            <person name="Bradshaw R.E."/>
        </authorList>
    </citation>
    <scope>NUCLEOTIDE SEQUENCE [LARGE SCALE GENOMIC DNA]</scope>
    <source>
        <strain evidence="2">NZE10 / CBS 128990</strain>
    </source>
</reference>
<proteinExistence type="predicted"/>
<accession>N1PKF9</accession>
<name>N1PKF9_DOTSN</name>
<dbReference type="Proteomes" id="UP000016933">
    <property type="component" value="Unassembled WGS sequence"/>
</dbReference>
<evidence type="ECO:0000313" key="1">
    <source>
        <dbReference type="EMBL" id="EME41771.1"/>
    </source>
</evidence>
<reference evidence="1 2" key="2">
    <citation type="journal article" date="2012" name="PLoS Pathog.">
        <title>Diverse lifestyles and strategies of plant pathogenesis encoded in the genomes of eighteen Dothideomycetes fungi.</title>
        <authorList>
            <person name="Ohm R.A."/>
            <person name="Feau N."/>
            <person name="Henrissat B."/>
            <person name="Schoch C.L."/>
            <person name="Horwitz B.A."/>
            <person name="Barry K.W."/>
            <person name="Condon B.J."/>
            <person name="Copeland A.C."/>
            <person name="Dhillon B."/>
            <person name="Glaser F."/>
            <person name="Hesse C.N."/>
            <person name="Kosti I."/>
            <person name="LaButti K."/>
            <person name="Lindquist E.A."/>
            <person name="Lucas S."/>
            <person name="Salamov A.A."/>
            <person name="Bradshaw R.E."/>
            <person name="Ciuffetti L."/>
            <person name="Hamelin R.C."/>
            <person name="Kema G.H.J."/>
            <person name="Lawrence C."/>
            <person name="Scott J.A."/>
            <person name="Spatafora J.W."/>
            <person name="Turgeon B.G."/>
            <person name="de Wit P.J.G.M."/>
            <person name="Zhong S."/>
            <person name="Goodwin S.B."/>
            <person name="Grigoriev I.V."/>
        </authorList>
    </citation>
    <scope>NUCLEOTIDE SEQUENCE [LARGE SCALE GENOMIC DNA]</scope>
    <source>
        <strain evidence="2">NZE10 / CBS 128990</strain>
    </source>
</reference>